<proteinExistence type="predicted"/>
<dbReference type="PANTHER" id="PTHR45777:SF2">
    <property type="entry name" value="METHIONINE AMINOPEPTIDASE 2"/>
    <property type="match status" value="1"/>
</dbReference>
<dbReference type="EMBL" id="JANAVB010029818">
    <property type="protein sequence ID" value="KAJ6814183.1"/>
    <property type="molecule type" value="Genomic_DNA"/>
</dbReference>
<keyword evidence="6" id="KW-1185">Reference proteome</keyword>
<dbReference type="GO" id="GO:0004177">
    <property type="term" value="F:aminopeptidase activity"/>
    <property type="evidence" value="ECO:0007669"/>
    <property type="project" value="UniProtKB-KW"/>
</dbReference>
<dbReference type="Proteomes" id="UP001140949">
    <property type="component" value="Unassembled WGS sequence"/>
</dbReference>
<evidence type="ECO:0000256" key="4">
    <source>
        <dbReference type="SAM" id="MobiDB-lite"/>
    </source>
</evidence>
<evidence type="ECO:0000313" key="5">
    <source>
        <dbReference type="EMBL" id="KAJ6814183.1"/>
    </source>
</evidence>
<dbReference type="InterPro" id="IPR036005">
    <property type="entry name" value="Creatinase/aminopeptidase-like"/>
</dbReference>
<dbReference type="GO" id="GO:0006508">
    <property type="term" value="P:proteolysis"/>
    <property type="evidence" value="ECO:0007669"/>
    <property type="project" value="UniProtKB-KW"/>
</dbReference>
<evidence type="ECO:0000256" key="3">
    <source>
        <dbReference type="ARBA" id="ARBA00022801"/>
    </source>
</evidence>
<dbReference type="GO" id="GO:0008235">
    <property type="term" value="F:metalloexopeptidase activity"/>
    <property type="evidence" value="ECO:0007669"/>
    <property type="project" value="TreeGrafter"/>
</dbReference>
<dbReference type="AlphaFoldDB" id="A0AAX6FDB3"/>
<accession>A0AAX6FDB3</accession>
<keyword evidence="2" id="KW-0645">Protease</keyword>
<dbReference type="Gene3D" id="3.90.230.10">
    <property type="entry name" value="Creatinase/methionine aminopeptidase superfamily"/>
    <property type="match status" value="1"/>
</dbReference>
<keyword evidence="1" id="KW-0031">Aminopeptidase</keyword>
<dbReference type="InterPro" id="IPR050247">
    <property type="entry name" value="Met_Aminopeptidase_Type2"/>
</dbReference>
<reference evidence="5" key="2">
    <citation type="submission" date="2023-04" db="EMBL/GenBank/DDBJ databases">
        <authorList>
            <person name="Bruccoleri R.E."/>
            <person name="Oakeley E.J."/>
            <person name="Faust A.-M."/>
            <person name="Dessus-Babus S."/>
            <person name="Altorfer M."/>
            <person name="Burckhardt D."/>
            <person name="Oertli M."/>
            <person name="Naumann U."/>
            <person name="Petersen F."/>
            <person name="Wong J."/>
        </authorList>
    </citation>
    <scope>NUCLEOTIDE SEQUENCE</scope>
    <source>
        <strain evidence="5">GSM-AAB239-AS_SAM_17_03QT</strain>
        <tissue evidence="5">Leaf</tissue>
    </source>
</reference>
<dbReference type="SUPFAM" id="SSF55920">
    <property type="entry name" value="Creatinase/aminopeptidase"/>
    <property type="match status" value="1"/>
</dbReference>
<dbReference type="GO" id="GO:0005737">
    <property type="term" value="C:cytoplasm"/>
    <property type="evidence" value="ECO:0007669"/>
    <property type="project" value="TreeGrafter"/>
</dbReference>
<reference evidence="5" key="1">
    <citation type="journal article" date="2023" name="GigaByte">
        <title>Genome assembly of the bearded iris, Iris pallida Lam.</title>
        <authorList>
            <person name="Bruccoleri R.E."/>
            <person name="Oakeley E.J."/>
            <person name="Faust A.M.E."/>
            <person name="Altorfer M."/>
            <person name="Dessus-Babus S."/>
            <person name="Burckhardt D."/>
            <person name="Oertli M."/>
            <person name="Naumann U."/>
            <person name="Petersen F."/>
            <person name="Wong J."/>
        </authorList>
    </citation>
    <scope>NUCLEOTIDE SEQUENCE</scope>
    <source>
        <strain evidence="5">GSM-AAB239-AS_SAM_17_03QT</strain>
    </source>
</reference>
<organism evidence="5 6">
    <name type="scientific">Iris pallida</name>
    <name type="common">Sweet iris</name>
    <dbReference type="NCBI Taxonomy" id="29817"/>
    <lineage>
        <taxon>Eukaryota</taxon>
        <taxon>Viridiplantae</taxon>
        <taxon>Streptophyta</taxon>
        <taxon>Embryophyta</taxon>
        <taxon>Tracheophyta</taxon>
        <taxon>Spermatophyta</taxon>
        <taxon>Magnoliopsida</taxon>
        <taxon>Liliopsida</taxon>
        <taxon>Asparagales</taxon>
        <taxon>Iridaceae</taxon>
        <taxon>Iridoideae</taxon>
        <taxon>Irideae</taxon>
        <taxon>Iris</taxon>
    </lineage>
</organism>
<feature type="region of interest" description="Disordered" evidence="4">
    <location>
        <begin position="1"/>
        <end position="31"/>
    </location>
</feature>
<evidence type="ECO:0000256" key="1">
    <source>
        <dbReference type="ARBA" id="ARBA00022438"/>
    </source>
</evidence>
<keyword evidence="3" id="KW-0378">Hydrolase</keyword>
<comment type="caution">
    <text evidence="5">The sequence shown here is derived from an EMBL/GenBank/DDBJ whole genome shotgun (WGS) entry which is preliminary data.</text>
</comment>
<dbReference type="PANTHER" id="PTHR45777">
    <property type="entry name" value="METHIONINE AMINOPEPTIDASE 2"/>
    <property type="match status" value="1"/>
</dbReference>
<protein>
    <submittedName>
        <fullName evidence="5">Protein S-acyltransferase 24</fullName>
    </submittedName>
</protein>
<evidence type="ECO:0000256" key="2">
    <source>
        <dbReference type="ARBA" id="ARBA00022670"/>
    </source>
</evidence>
<sequence>MSAGSVSIKSEPMSRPWPSAASTRCSLPSPPPDAMLVKSVRDLNGQSIGPYQISAGKSVPIVKGGEQTNMEEGEFFAIETLASTDCEASAFKALLHMWTVRIAV</sequence>
<gene>
    <name evidence="5" type="ORF">M6B38_140300</name>
</gene>
<name>A0AAX6FDB3_IRIPA</name>
<evidence type="ECO:0000313" key="6">
    <source>
        <dbReference type="Proteomes" id="UP001140949"/>
    </source>
</evidence>